<evidence type="ECO:0000256" key="8">
    <source>
        <dbReference type="ARBA" id="ARBA00023012"/>
    </source>
</evidence>
<dbReference type="EC" id="2.7.13.3" evidence="2"/>
<dbReference type="EMBL" id="BAAATA010000043">
    <property type="protein sequence ID" value="GAA2507876.1"/>
    <property type="molecule type" value="Genomic_DNA"/>
</dbReference>
<name>A0ABP5ZZQ1_9ACTN</name>
<dbReference type="InterPro" id="IPR036890">
    <property type="entry name" value="HATPase_C_sf"/>
</dbReference>
<feature type="domain" description="Signal transduction histidine kinase subgroup 3 dimerisation and phosphoacceptor" evidence="12">
    <location>
        <begin position="152"/>
        <end position="216"/>
    </location>
</feature>
<keyword evidence="10" id="KW-0472">Membrane</keyword>
<dbReference type="RefSeq" id="WP_344385665.1">
    <property type="nucleotide sequence ID" value="NZ_BAAATA010000043.1"/>
</dbReference>
<evidence type="ECO:0000256" key="10">
    <source>
        <dbReference type="SAM" id="Phobius"/>
    </source>
</evidence>
<dbReference type="PANTHER" id="PTHR24421">
    <property type="entry name" value="NITRATE/NITRITE SENSOR PROTEIN NARX-RELATED"/>
    <property type="match status" value="1"/>
</dbReference>
<evidence type="ECO:0000259" key="11">
    <source>
        <dbReference type="Pfam" id="PF02518"/>
    </source>
</evidence>
<evidence type="ECO:0000259" key="12">
    <source>
        <dbReference type="Pfam" id="PF07730"/>
    </source>
</evidence>
<keyword evidence="4" id="KW-0808">Transferase</keyword>
<comment type="caution">
    <text evidence="13">The sequence shown here is derived from an EMBL/GenBank/DDBJ whole genome shotgun (WGS) entry which is preliminary data.</text>
</comment>
<sequence length="496" mass="51762">MDGTRNDITTGGGGPAARRARGLLRRAGKGLRTNLPLAAAASAAWLSPVNTWWALPAAGAAFLAGRGPGSARTAVRFPAALLAAGAAVVAVVPEGHLLAGRFVAVLVVAGMLPWFAGRFWRQYRELVRAGWERAEQLEREQRLIAGQARLRERARIAQDMHDALGHDLSLLALSAGALKLAPGLAEHHRAAAGEIRARASAAVDRLGEVVGVLREESYGAPAAADSGVEQLVREASASGLDVGLRLEGEPGELHPAVERAVRRVVQEALTNVARHAPGAAADVRVSFRGDGVRVEVVNGPAPAPAAAAERLRGGGYGLVGLDERVRLAGGSLEHGPRDGGFAVVARLPRTPPAQPPHPAGALPHGPAGEVPRAHRRARRRLGRTLAAAAVLPLVTGAVLTAALMGWHLVTAPRTVLDPAAYARLEVGQDRSAAAALLPEHQTPYLPAGARATEPGGEGTSCEYYAMTADPFGDRSGDAYRLCFRRGTLVSLEVLVR</sequence>
<dbReference type="InterPro" id="IPR050482">
    <property type="entry name" value="Sensor_HK_TwoCompSys"/>
</dbReference>
<comment type="catalytic activity">
    <reaction evidence="1">
        <text>ATP + protein L-histidine = ADP + protein N-phospho-L-histidine.</text>
        <dbReference type="EC" id="2.7.13.3"/>
    </reaction>
</comment>
<evidence type="ECO:0000256" key="5">
    <source>
        <dbReference type="ARBA" id="ARBA00022741"/>
    </source>
</evidence>
<dbReference type="InterPro" id="IPR003594">
    <property type="entry name" value="HATPase_dom"/>
</dbReference>
<evidence type="ECO:0000256" key="7">
    <source>
        <dbReference type="ARBA" id="ARBA00022840"/>
    </source>
</evidence>
<proteinExistence type="predicted"/>
<evidence type="ECO:0000256" key="9">
    <source>
        <dbReference type="SAM" id="MobiDB-lite"/>
    </source>
</evidence>
<dbReference type="InterPro" id="IPR011712">
    <property type="entry name" value="Sig_transdc_His_kin_sub3_dim/P"/>
</dbReference>
<evidence type="ECO:0000256" key="2">
    <source>
        <dbReference type="ARBA" id="ARBA00012438"/>
    </source>
</evidence>
<accession>A0ABP5ZZQ1</accession>
<evidence type="ECO:0000313" key="14">
    <source>
        <dbReference type="Proteomes" id="UP001501358"/>
    </source>
</evidence>
<dbReference type="PANTHER" id="PTHR24421:SF10">
    <property type="entry name" value="NITRATE_NITRITE SENSOR PROTEIN NARQ"/>
    <property type="match status" value="1"/>
</dbReference>
<dbReference type="Pfam" id="PF02518">
    <property type="entry name" value="HATPase_c"/>
    <property type="match status" value="1"/>
</dbReference>
<dbReference type="Gene3D" id="1.20.5.1930">
    <property type="match status" value="1"/>
</dbReference>
<dbReference type="Pfam" id="PF07730">
    <property type="entry name" value="HisKA_3"/>
    <property type="match status" value="1"/>
</dbReference>
<keyword evidence="10" id="KW-1133">Transmembrane helix</keyword>
<keyword evidence="14" id="KW-1185">Reference proteome</keyword>
<evidence type="ECO:0000256" key="3">
    <source>
        <dbReference type="ARBA" id="ARBA00022553"/>
    </source>
</evidence>
<dbReference type="SUPFAM" id="SSF55874">
    <property type="entry name" value="ATPase domain of HSP90 chaperone/DNA topoisomerase II/histidine kinase"/>
    <property type="match status" value="1"/>
</dbReference>
<keyword evidence="6 13" id="KW-0418">Kinase</keyword>
<dbReference type="GO" id="GO:0016301">
    <property type="term" value="F:kinase activity"/>
    <property type="evidence" value="ECO:0007669"/>
    <property type="project" value="UniProtKB-KW"/>
</dbReference>
<gene>
    <name evidence="13" type="ORF">GCM10010406_50560</name>
</gene>
<keyword evidence="8" id="KW-0902">Two-component regulatory system</keyword>
<reference evidence="14" key="1">
    <citation type="journal article" date="2019" name="Int. J. Syst. Evol. Microbiol.">
        <title>The Global Catalogue of Microorganisms (GCM) 10K type strain sequencing project: providing services to taxonomists for standard genome sequencing and annotation.</title>
        <authorList>
            <consortium name="The Broad Institute Genomics Platform"/>
            <consortium name="The Broad Institute Genome Sequencing Center for Infectious Disease"/>
            <person name="Wu L."/>
            <person name="Ma J."/>
        </authorList>
    </citation>
    <scope>NUCLEOTIDE SEQUENCE [LARGE SCALE GENOMIC DNA]</scope>
    <source>
        <strain evidence="14">JCM 6307</strain>
    </source>
</reference>
<feature type="transmembrane region" description="Helical" evidence="10">
    <location>
        <begin position="74"/>
        <end position="92"/>
    </location>
</feature>
<keyword evidence="10" id="KW-0812">Transmembrane</keyword>
<dbReference type="Proteomes" id="UP001501358">
    <property type="component" value="Unassembled WGS sequence"/>
</dbReference>
<keyword evidence="5" id="KW-0547">Nucleotide-binding</keyword>
<feature type="transmembrane region" description="Helical" evidence="10">
    <location>
        <begin position="98"/>
        <end position="116"/>
    </location>
</feature>
<evidence type="ECO:0000256" key="4">
    <source>
        <dbReference type="ARBA" id="ARBA00022679"/>
    </source>
</evidence>
<keyword evidence="3" id="KW-0597">Phosphoprotein</keyword>
<evidence type="ECO:0000256" key="6">
    <source>
        <dbReference type="ARBA" id="ARBA00022777"/>
    </source>
</evidence>
<dbReference type="CDD" id="cd16917">
    <property type="entry name" value="HATPase_UhpB-NarQ-NarX-like"/>
    <property type="match status" value="1"/>
</dbReference>
<evidence type="ECO:0000256" key="1">
    <source>
        <dbReference type="ARBA" id="ARBA00000085"/>
    </source>
</evidence>
<organism evidence="13 14">
    <name type="scientific">Streptomyces thermolineatus</name>
    <dbReference type="NCBI Taxonomy" id="44033"/>
    <lineage>
        <taxon>Bacteria</taxon>
        <taxon>Bacillati</taxon>
        <taxon>Actinomycetota</taxon>
        <taxon>Actinomycetes</taxon>
        <taxon>Kitasatosporales</taxon>
        <taxon>Streptomycetaceae</taxon>
        <taxon>Streptomyces</taxon>
    </lineage>
</organism>
<keyword evidence="7" id="KW-0067">ATP-binding</keyword>
<feature type="transmembrane region" description="Helical" evidence="10">
    <location>
        <begin position="385"/>
        <end position="409"/>
    </location>
</feature>
<dbReference type="Gene3D" id="3.30.565.10">
    <property type="entry name" value="Histidine kinase-like ATPase, C-terminal domain"/>
    <property type="match status" value="1"/>
</dbReference>
<evidence type="ECO:0000313" key="13">
    <source>
        <dbReference type="EMBL" id="GAA2507876.1"/>
    </source>
</evidence>
<protein>
    <recommendedName>
        <fullName evidence="2">histidine kinase</fullName>
        <ecNumber evidence="2">2.7.13.3</ecNumber>
    </recommendedName>
</protein>
<feature type="region of interest" description="Disordered" evidence="9">
    <location>
        <begin position="350"/>
        <end position="369"/>
    </location>
</feature>
<feature type="domain" description="Histidine kinase/HSP90-like ATPase" evidence="11">
    <location>
        <begin position="257"/>
        <end position="350"/>
    </location>
</feature>